<evidence type="ECO:0000256" key="1">
    <source>
        <dbReference type="SAM" id="Phobius"/>
    </source>
</evidence>
<dbReference type="Proteomes" id="UP000823046">
    <property type="component" value="Unassembled WGS sequence"/>
</dbReference>
<comment type="caution">
    <text evidence="2">The sequence shown here is derived from an EMBL/GenBank/DDBJ whole genome shotgun (WGS) entry which is preliminary data.</text>
</comment>
<gene>
    <name evidence="2" type="ORF">IE077_001002</name>
</gene>
<reference evidence="2 3" key="1">
    <citation type="journal article" date="2020" name="bioRxiv">
        <title>Metabolic contributions of an alphaproteobacterial endosymbiont in the apicomplexan Cardiosporidium cionae.</title>
        <authorList>
            <person name="Hunter E.S."/>
            <person name="Paight C.J."/>
            <person name="Lane C.E."/>
        </authorList>
    </citation>
    <scope>NUCLEOTIDE SEQUENCE [LARGE SCALE GENOMIC DNA]</scope>
    <source>
        <strain evidence="2">ESH_2018</strain>
    </source>
</reference>
<keyword evidence="1" id="KW-0472">Membrane</keyword>
<organism evidence="2 3">
    <name type="scientific">Cardiosporidium cionae</name>
    <dbReference type="NCBI Taxonomy" id="476202"/>
    <lineage>
        <taxon>Eukaryota</taxon>
        <taxon>Sar</taxon>
        <taxon>Alveolata</taxon>
        <taxon>Apicomplexa</taxon>
        <taxon>Aconoidasida</taxon>
        <taxon>Nephromycida</taxon>
        <taxon>Cardiosporidium</taxon>
    </lineage>
</organism>
<keyword evidence="1" id="KW-0812">Transmembrane</keyword>
<protein>
    <submittedName>
        <fullName evidence="2">Uncharacterized protein</fullName>
    </submittedName>
</protein>
<dbReference type="EMBL" id="JADAQX010000746">
    <property type="protein sequence ID" value="KAF8819463.1"/>
    <property type="molecule type" value="Genomic_DNA"/>
</dbReference>
<feature type="transmembrane region" description="Helical" evidence="1">
    <location>
        <begin position="126"/>
        <end position="149"/>
    </location>
</feature>
<evidence type="ECO:0000313" key="2">
    <source>
        <dbReference type="EMBL" id="KAF8819463.1"/>
    </source>
</evidence>
<evidence type="ECO:0000313" key="3">
    <source>
        <dbReference type="Proteomes" id="UP000823046"/>
    </source>
</evidence>
<proteinExistence type="predicted"/>
<sequence>MSIFSSSFWALLPTKVESLKKVMVDSVTDASEAITVKCTSASQSSVVWWNSLQTVQNWTPFFNRREVYIYLMHFPPSASSNLFGYYKNMQLESRFSWGSLLGSVMIFFSFRPFTPLKGIRFLPFNYLLRFFGFCFVFSELFPTLFWPVFHYCVYGGKILLS</sequence>
<keyword evidence="1" id="KW-1133">Transmembrane helix</keyword>
<accession>A0ABQ7J657</accession>
<name>A0ABQ7J657_9APIC</name>
<keyword evidence="3" id="KW-1185">Reference proteome</keyword>
<feature type="transmembrane region" description="Helical" evidence="1">
    <location>
        <begin position="95"/>
        <end position="114"/>
    </location>
</feature>